<reference evidence="2 3" key="1">
    <citation type="submission" date="2018-07" db="EMBL/GenBank/DDBJ databases">
        <authorList>
            <person name="Quirk P.G."/>
            <person name="Krulwich T.A."/>
        </authorList>
    </citation>
    <scope>NUCLEOTIDE SEQUENCE [LARGE SCALE GENOMIC DNA]</scope>
    <source>
        <strain evidence="2 3">CC-BB4</strain>
    </source>
</reference>
<dbReference type="Proteomes" id="UP000254889">
    <property type="component" value="Chromosome"/>
</dbReference>
<dbReference type="AlphaFoldDB" id="A0A346A282"/>
<protein>
    <submittedName>
        <fullName evidence="2">Uncharacterized protein</fullName>
    </submittedName>
</protein>
<feature type="signal peptide" evidence="1">
    <location>
        <begin position="1"/>
        <end position="25"/>
    </location>
</feature>
<evidence type="ECO:0000256" key="1">
    <source>
        <dbReference type="SAM" id="SignalP"/>
    </source>
</evidence>
<dbReference type="RefSeq" id="WP_115693658.1">
    <property type="nucleotide sequence ID" value="NZ_CP031417.1"/>
</dbReference>
<evidence type="ECO:0000313" key="2">
    <source>
        <dbReference type="EMBL" id="AXK83279.1"/>
    </source>
</evidence>
<proteinExistence type="predicted"/>
<keyword evidence="1" id="KW-0732">Signal</keyword>
<evidence type="ECO:0000313" key="3">
    <source>
        <dbReference type="Proteomes" id="UP000254889"/>
    </source>
</evidence>
<name>A0A346A282_9HYPH</name>
<keyword evidence="3" id="KW-1185">Reference proteome</keyword>
<accession>A0A346A282</accession>
<sequence>MTPSRLFIRHGFTALALVLGTALLAGCETTAPGATPAATAQAEPPMTHARAAELCWMSTEKGAGSMNLDKRADVVDKCIDDKMKGAPAPKS</sequence>
<dbReference type="KEGG" id="ptaw:DW352_23820"/>
<feature type="chain" id="PRO_5016873528" evidence="1">
    <location>
        <begin position="26"/>
        <end position="91"/>
    </location>
</feature>
<dbReference type="PROSITE" id="PS51257">
    <property type="entry name" value="PROKAR_LIPOPROTEIN"/>
    <property type="match status" value="1"/>
</dbReference>
<gene>
    <name evidence="2" type="ORF">DW352_23820</name>
</gene>
<dbReference type="EMBL" id="CP031417">
    <property type="protein sequence ID" value="AXK83279.1"/>
    <property type="molecule type" value="Genomic_DNA"/>
</dbReference>
<organism evidence="2 3">
    <name type="scientific">Pseudolabrys taiwanensis</name>
    <dbReference type="NCBI Taxonomy" id="331696"/>
    <lineage>
        <taxon>Bacteria</taxon>
        <taxon>Pseudomonadati</taxon>
        <taxon>Pseudomonadota</taxon>
        <taxon>Alphaproteobacteria</taxon>
        <taxon>Hyphomicrobiales</taxon>
        <taxon>Xanthobacteraceae</taxon>
        <taxon>Pseudolabrys</taxon>
    </lineage>
</organism>